<sequence length="341" mass="36303">MKPFAYVRATSLQEAAAAYASHPGSRYLGGGTNLVDLMKHGVETPGTLIDLTRVPLDDIQELPTGALRIGAGVRNTDLAAHPLVRTRYPVLSQALLAGASGQLRNVATTGGNLLQRTRCPYFQDVSKPCNKREPGTGCAARDAVHRDHAVLGHSAHCIATHPSDMAVALSALDARIELYGGEHGTTREVAAADFHRLPGEHPERDTVIRPGEIVTSVVLPPAVPGSRSLYRKVRDRASYAFALASVAAVLELGDGRVRHVALVFGGLAHRPWRAAAAEERLTGAVPADEAVREAVDAELAAARPLRDNAFKVDLARNLARDVLTTLIRSASDDGPPARPRP</sequence>
<dbReference type="PROSITE" id="PS51387">
    <property type="entry name" value="FAD_PCMH"/>
    <property type="match status" value="1"/>
</dbReference>
<reference evidence="4" key="1">
    <citation type="submission" date="2023-07" db="EMBL/GenBank/DDBJ databases">
        <title>Whole genome shotgun sequence of Streptomyces spororaveus NBRC 15456.</title>
        <authorList>
            <person name="Komaki H."/>
            <person name="Tamura T."/>
        </authorList>
    </citation>
    <scope>NUCLEOTIDE SEQUENCE [LARGE SCALE GENOMIC DNA]</scope>
    <source>
        <strain evidence="4">NBRC 15456</strain>
    </source>
</reference>
<organism evidence="3 4">
    <name type="scientific">Streptomyces spororaveus</name>
    <dbReference type="NCBI Taxonomy" id="284039"/>
    <lineage>
        <taxon>Bacteria</taxon>
        <taxon>Bacillati</taxon>
        <taxon>Actinomycetota</taxon>
        <taxon>Actinomycetes</taxon>
        <taxon>Kitasatosporales</taxon>
        <taxon>Streptomycetaceae</taxon>
        <taxon>Streptomyces</taxon>
    </lineage>
</organism>
<evidence type="ECO:0000256" key="1">
    <source>
        <dbReference type="ARBA" id="ARBA00023002"/>
    </source>
</evidence>
<dbReference type="InterPro" id="IPR016166">
    <property type="entry name" value="FAD-bd_PCMH"/>
</dbReference>
<dbReference type="InterPro" id="IPR036683">
    <property type="entry name" value="CO_DH_flav_C_dom_sf"/>
</dbReference>
<evidence type="ECO:0000259" key="2">
    <source>
        <dbReference type="PROSITE" id="PS51387"/>
    </source>
</evidence>
<dbReference type="Proteomes" id="UP000608522">
    <property type="component" value="Unassembled WGS sequence"/>
</dbReference>
<gene>
    <name evidence="3" type="ORF">Sspor_04440</name>
</gene>
<evidence type="ECO:0000313" key="4">
    <source>
        <dbReference type="Proteomes" id="UP000608522"/>
    </source>
</evidence>
<dbReference type="Gene3D" id="3.30.390.50">
    <property type="entry name" value="CO dehydrogenase flavoprotein, C-terminal domain"/>
    <property type="match status" value="1"/>
</dbReference>
<protein>
    <submittedName>
        <fullName evidence="3">FAD-binding molybdopterin dehydrogenase</fullName>
    </submittedName>
</protein>
<dbReference type="InterPro" id="IPR016169">
    <property type="entry name" value="FAD-bd_PCMH_sub2"/>
</dbReference>
<dbReference type="SMART" id="SM01092">
    <property type="entry name" value="CO_deh_flav_C"/>
    <property type="match status" value="1"/>
</dbReference>
<dbReference type="RefSeq" id="WP_202197427.1">
    <property type="nucleotide sequence ID" value="NZ_BAAATO010000073.1"/>
</dbReference>
<dbReference type="SUPFAM" id="SSF56176">
    <property type="entry name" value="FAD-binding/transporter-associated domain-like"/>
    <property type="match status" value="1"/>
</dbReference>
<dbReference type="Pfam" id="PF00941">
    <property type="entry name" value="FAD_binding_5"/>
    <property type="match status" value="1"/>
</dbReference>
<dbReference type="InterPro" id="IPR036318">
    <property type="entry name" value="FAD-bd_PCMH-like_sf"/>
</dbReference>
<dbReference type="EMBL" id="BNED01000003">
    <property type="protein sequence ID" value="GHI74883.1"/>
    <property type="molecule type" value="Genomic_DNA"/>
</dbReference>
<dbReference type="PANTHER" id="PTHR42659">
    <property type="entry name" value="XANTHINE DEHYDROGENASE SUBUNIT C-RELATED"/>
    <property type="match status" value="1"/>
</dbReference>
<comment type="caution">
    <text evidence="3">The sequence shown here is derived from an EMBL/GenBank/DDBJ whole genome shotgun (WGS) entry which is preliminary data.</text>
</comment>
<dbReference type="SUPFAM" id="SSF55447">
    <property type="entry name" value="CO dehydrogenase flavoprotein C-terminal domain-like"/>
    <property type="match status" value="1"/>
</dbReference>
<keyword evidence="1" id="KW-0560">Oxidoreductase</keyword>
<dbReference type="InterPro" id="IPR005107">
    <property type="entry name" value="CO_DH_flav_C"/>
</dbReference>
<dbReference type="InterPro" id="IPR051312">
    <property type="entry name" value="Diverse_Substr_Oxidored"/>
</dbReference>
<dbReference type="PANTHER" id="PTHR42659:SF1">
    <property type="entry name" value="OXIDOREDUCTASE"/>
    <property type="match status" value="1"/>
</dbReference>
<feature type="domain" description="FAD-binding PCMH-type" evidence="2">
    <location>
        <begin position="1"/>
        <end position="224"/>
    </location>
</feature>
<accession>A0ABQ3T3B3</accession>
<dbReference type="InterPro" id="IPR002346">
    <property type="entry name" value="Mopterin_DH_FAD-bd"/>
</dbReference>
<keyword evidence="4" id="KW-1185">Reference proteome</keyword>
<dbReference type="Gene3D" id="3.30.465.10">
    <property type="match status" value="2"/>
</dbReference>
<proteinExistence type="predicted"/>
<name>A0ABQ3T3B3_9ACTN</name>
<dbReference type="Gene3D" id="3.30.43.10">
    <property type="entry name" value="Uridine Diphospho-n-acetylenolpyruvylglucosamine Reductase, domain 2"/>
    <property type="match status" value="1"/>
</dbReference>
<dbReference type="InterPro" id="IPR016167">
    <property type="entry name" value="FAD-bd_PCMH_sub1"/>
</dbReference>
<evidence type="ECO:0000313" key="3">
    <source>
        <dbReference type="EMBL" id="GHI74883.1"/>
    </source>
</evidence>
<dbReference type="Pfam" id="PF03450">
    <property type="entry name" value="CO_deh_flav_C"/>
    <property type="match status" value="1"/>
</dbReference>